<dbReference type="AlphaFoldDB" id="A0A0D0ARA7"/>
<evidence type="ECO:0000313" key="2">
    <source>
        <dbReference type="EMBL" id="KIK40549.1"/>
    </source>
</evidence>
<dbReference type="STRING" id="930992.A0A0D0ARA7"/>
<feature type="compositionally biased region" description="Polar residues" evidence="1">
    <location>
        <begin position="1"/>
        <end position="14"/>
    </location>
</feature>
<dbReference type="OrthoDB" id="2664589at2759"/>
<dbReference type="HOGENOM" id="CLU_035160_1_0_1"/>
<dbReference type="EMBL" id="KN835299">
    <property type="protein sequence ID" value="KIK40549.1"/>
    <property type="molecule type" value="Genomic_DNA"/>
</dbReference>
<sequence length="385" mass="43622">MERGDSSSWASRNPTRPVIPTRSHPAHLTEAQKASRVLKTAQNKERSKALQDAITQFIQDHGKKLHELALAHHVSDDHVKNLIGLQTHYKKTREPQLRNALVHAKSKEVNKGLAHGQKYTMAEVQKMVAKDPNMHNLTREEKKEFIKQLMDHRKLQTSSVRASNVAAARDVVSVMDGISKELHALCDRTGIYATVLMVRRHVNDQIQSMWIATDNASEFWEDRMEVALDDVACQFEEWACIQKKNIFAREDLSSLQRQVATLILSGLRVFSLTTRMLCAHNVAGRATGKMDITMNYQNYDKSIVLVYGIKLDGWPVGLPFLAPSHMHTVVEVCVLHDALKTGACQWKKLTRRELEDFREDIKKRKEAGEAMGMSLLSRMSLGGQV</sequence>
<organism evidence="2 3">
    <name type="scientific">Suillus luteus UH-Slu-Lm8-n1</name>
    <dbReference type="NCBI Taxonomy" id="930992"/>
    <lineage>
        <taxon>Eukaryota</taxon>
        <taxon>Fungi</taxon>
        <taxon>Dikarya</taxon>
        <taxon>Basidiomycota</taxon>
        <taxon>Agaricomycotina</taxon>
        <taxon>Agaricomycetes</taxon>
        <taxon>Agaricomycetidae</taxon>
        <taxon>Boletales</taxon>
        <taxon>Suillineae</taxon>
        <taxon>Suillaceae</taxon>
        <taxon>Suillus</taxon>
    </lineage>
</organism>
<accession>A0A0D0ARA7</accession>
<evidence type="ECO:0000256" key="1">
    <source>
        <dbReference type="SAM" id="MobiDB-lite"/>
    </source>
</evidence>
<gene>
    <name evidence="2" type="ORF">CY34DRAFT_87205</name>
</gene>
<reference evidence="2 3" key="1">
    <citation type="submission" date="2014-04" db="EMBL/GenBank/DDBJ databases">
        <authorList>
            <consortium name="DOE Joint Genome Institute"/>
            <person name="Kuo A."/>
            <person name="Ruytinx J."/>
            <person name="Rineau F."/>
            <person name="Colpaert J."/>
            <person name="Kohler A."/>
            <person name="Nagy L.G."/>
            <person name="Floudas D."/>
            <person name="Copeland A."/>
            <person name="Barry K.W."/>
            <person name="Cichocki N."/>
            <person name="Veneault-Fourrey C."/>
            <person name="LaButti K."/>
            <person name="Lindquist E.A."/>
            <person name="Lipzen A."/>
            <person name="Lundell T."/>
            <person name="Morin E."/>
            <person name="Murat C."/>
            <person name="Sun H."/>
            <person name="Tunlid A."/>
            <person name="Henrissat B."/>
            <person name="Grigoriev I.V."/>
            <person name="Hibbett D.S."/>
            <person name="Martin F."/>
            <person name="Nordberg H.P."/>
            <person name="Cantor M.N."/>
            <person name="Hua S.X."/>
        </authorList>
    </citation>
    <scope>NUCLEOTIDE SEQUENCE [LARGE SCALE GENOMIC DNA]</scope>
    <source>
        <strain evidence="2 3">UH-Slu-Lm8-n1</strain>
    </source>
</reference>
<proteinExistence type="predicted"/>
<reference evidence="3" key="2">
    <citation type="submission" date="2015-01" db="EMBL/GenBank/DDBJ databases">
        <title>Evolutionary Origins and Diversification of the Mycorrhizal Mutualists.</title>
        <authorList>
            <consortium name="DOE Joint Genome Institute"/>
            <consortium name="Mycorrhizal Genomics Consortium"/>
            <person name="Kohler A."/>
            <person name="Kuo A."/>
            <person name="Nagy L.G."/>
            <person name="Floudas D."/>
            <person name="Copeland A."/>
            <person name="Barry K.W."/>
            <person name="Cichocki N."/>
            <person name="Veneault-Fourrey C."/>
            <person name="LaButti K."/>
            <person name="Lindquist E.A."/>
            <person name="Lipzen A."/>
            <person name="Lundell T."/>
            <person name="Morin E."/>
            <person name="Murat C."/>
            <person name="Riley R."/>
            <person name="Ohm R."/>
            <person name="Sun H."/>
            <person name="Tunlid A."/>
            <person name="Henrissat B."/>
            <person name="Grigoriev I.V."/>
            <person name="Hibbett D.S."/>
            <person name="Martin F."/>
        </authorList>
    </citation>
    <scope>NUCLEOTIDE SEQUENCE [LARGE SCALE GENOMIC DNA]</scope>
    <source>
        <strain evidence="3">UH-Slu-Lm8-n1</strain>
    </source>
</reference>
<feature type="region of interest" description="Disordered" evidence="1">
    <location>
        <begin position="1"/>
        <end position="30"/>
    </location>
</feature>
<name>A0A0D0ARA7_9AGAM</name>
<evidence type="ECO:0000313" key="3">
    <source>
        <dbReference type="Proteomes" id="UP000054485"/>
    </source>
</evidence>
<dbReference type="Proteomes" id="UP000054485">
    <property type="component" value="Unassembled WGS sequence"/>
</dbReference>
<protein>
    <submittedName>
        <fullName evidence="2">Uncharacterized protein</fullName>
    </submittedName>
</protein>
<dbReference type="InParanoid" id="A0A0D0ARA7"/>
<keyword evidence="3" id="KW-1185">Reference proteome</keyword>